<evidence type="ECO:0000313" key="2">
    <source>
        <dbReference type="EMBL" id="KAK9135315.1"/>
    </source>
</evidence>
<gene>
    <name evidence="2" type="ORF">Syun_014645</name>
</gene>
<evidence type="ECO:0000256" key="1">
    <source>
        <dbReference type="SAM" id="MobiDB-lite"/>
    </source>
</evidence>
<proteinExistence type="predicted"/>
<dbReference type="AlphaFoldDB" id="A0AAP0JLW2"/>
<feature type="region of interest" description="Disordered" evidence="1">
    <location>
        <begin position="441"/>
        <end position="490"/>
    </location>
</feature>
<evidence type="ECO:0000313" key="3">
    <source>
        <dbReference type="Proteomes" id="UP001420932"/>
    </source>
</evidence>
<accession>A0AAP0JLW2</accession>
<feature type="region of interest" description="Disordered" evidence="1">
    <location>
        <begin position="1"/>
        <end position="22"/>
    </location>
</feature>
<dbReference type="Proteomes" id="UP001420932">
    <property type="component" value="Unassembled WGS sequence"/>
</dbReference>
<reference evidence="2 3" key="1">
    <citation type="submission" date="2024-01" db="EMBL/GenBank/DDBJ databases">
        <title>Genome assemblies of Stephania.</title>
        <authorList>
            <person name="Yang L."/>
        </authorList>
    </citation>
    <scope>NUCLEOTIDE SEQUENCE [LARGE SCALE GENOMIC DNA]</scope>
    <source>
        <strain evidence="2">YNDBR</strain>
        <tissue evidence="2">Leaf</tissue>
    </source>
</reference>
<feature type="compositionally biased region" description="Basic and acidic residues" evidence="1">
    <location>
        <begin position="441"/>
        <end position="452"/>
    </location>
</feature>
<organism evidence="2 3">
    <name type="scientific">Stephania yunnanensis</name>
    <dbReference type="NCBI Taxonomy" id="152371"/>
    <lineage>
        <taxon>Eukaryota</taxon>
        <taxon>Viridiplantae</taxon>
        <taxon>Streptophyta</taxon>
        <taxon>Embryophyta</taxon>
        <taxon>Tracheophyta</taxon>
        <taxon>Spermatophyta</taxon>
        <taxon>Magnoliopsida</taxon>
        <taxon>Ranunculales</taxon>
        <taxon>Menispermaceae</taxon>
        <taxon>Menispermoideae</taxon>
        <taxon>Cissampelideae</taxon>
        <taxon>Stephania</taxon>
    </lineage>
</organism>
<keyword evidence="3" id="KW-1185">Reference proteome</keyword>
<protein>
    <submittedName>
        <fullName evidence="2">Uncharacterized protein</fullName>
    </submittedName>
</protein>
<comment type="caution">
    <text evidence="2">The sequence shown here is derived from an EMBL/GenBank/DDBJ whole genome shotgun (WGS) entry which is preliminary data.</text>
</comment>
<dbReference type="EMBL" id="JBBNAF010000006">
    <property type="protein sequence ID" value="KAK9135315.1"/>
    <property type="molecule type" value="Genomic_DNA"/>
</dbReference>
<name>A0AAP0JLW2_9MAGN</name>
<sequence length="490" mass="54713">MSMETTLAEEEKTISSRSGRASETTICARNEEMEEYRSLSLLLCRTRACITVTLLPSSALAKKATYLQACLMHAHFAKKRRKRATEQHSKEKSAGEKIIVSSPYYSSSIQARNVASEPAVLHEEEEDQGSSLASFSSEYNNMLDENKTLVKETINNHACSVTPPLLHRCSSVAAAVVRSLHVVARIAPLPSMPTLDTRSAATQPRLLRCCYRLIHATCALVTIQLASGRSAVDTDADQACYFVHGLLDSFGSGVATKGRTHYRRPIRRLWLVRAWEHTHRSRGRIIVLDGQAQSYASTLQQPSLYKSLAVARDRVIYLVECTDKDNDLVMHRDKDMDMFHLDWDFHVSVWASGQPGTDSSYCHDVALAYIDGRRQMVSSLLGGLGEAQPVTEEPSLSRRSPALQSKMGVWHWAEFGSSAEVEQDENQKPKLFVLDWRLQGRRREGEKERSSIDCEDLEANEQARQLQSSTEREAKVTPKAGDTQLGIADA</sequence>